<feature type="domain" description="Cyclodeaminase/cyclohydrolase" evidence="2">
    <location>
        <begin position="10"/>
        <end position="173"/>
    </location>
</feature>
<dbReference type="Pfam" id="PF04961">
    <property type="entry name" value="FTCD_C"/>
    <property type="match status" value="1"/>
</dbReference>
<proteinExistence type="predicted"/>
<dbReference type="Proteomes" id="UP000712570">
    <property type="component" value="Unassembled WGS sequence"/>
</dbReference>
<dbReference type="EMBL" id="JAAOLX010000001">
    <property type="protein sequence ID" value="NHQ84531.1"/>
    <property type="molecule type" value="Genomic_DNA"/>
</dbReference>
<keyword evidence="1" id="KW-0472">Membrane</keyword>
<dbReference type="InterPro" id="IPR036178">
    <property type="entry name" value="Formintransfe-cycloase-like_sf"/>
</dbReference>
<gene>
    <name evidence="3" type="ORF">HA050_00145</name>
</gene>
<keyword evidence="4" id="KW-1185">Reference proteome</keyword>
<evidence type="ECO:0000256" key="1">
    <source>
        <dbReference type="SAM" id="Phobius"/>
    </source>
</evidence>
<keyword evidence="1" id="KW-1133">Transmembrane helix</keyword>
<dbReference type="InterPro" id="IPR007044">
    <property type="entry name" value="Cyclodeamin/CycHdrlase"/>
</dbReference>
<evidence type="ECO:0000259" key="2">
    <source>
        <dbReference type="Pfam" id="PF04961"/>
    </source>
</evidence>
<protein>
    <submittedName>
        <fullName evidence="3">Cyclodeaminase/cyclohydrolase family protein</fullName>
    </submittedName>
</protein>
<evidence type="ECO:0000313" key="3">
    <source>
        <dbReference type="EMBL" id="NHQ84531.1"/>
    </source>
</evidence>
<reference evidence="3 4" key="1">
    <citation type="submission" date="2020-03" db="EMBL/GenBank/DDBJ databases">
        <title>Draft genome sequence of environmentally isolated violet-colored cultures.</title>
        <authorList>
            <person name="Wilson H.S."/>
        </authorList>
    </citation>
    <scope>NUCLEOTIDE SEQUENCE [LARGE SCALE GENOMIC DNA]</scope>
    <source>
        <strain evidence="3 4">HSC-16F04</strain>
    </source>
</reference>
<accession>A0ABX0KLV1</accession>
<evidence type="ECO:0000313" key="4">
    <source>
        <dbReference type="Proteomes" id="UP000712570"/>
    </source>
</evidence>
<dbReference type="RefSeq" id="WP_166820588.1">
    <property type="nucleotide sequence ID" value="NZ_JAAOLX010000001.1"/>
</dbReference>
<feature type="transmembrane region" description="Helical" evidence="1">
    <location>
        <begin position="22"/>
        <end position="42"/>
    </location>
</feature>
<organism evidence="3 4">
    <name type="scientific">Iodobacter violaceini</name>
    <dbReference type="NCBI Taxonomy" id="3044271"/>
    <lineage>
        <taxon>Bacteria</taxon>
        <taxon>Pseudomonadati</taxon>
        <taxon>Pseudomonadota</taxon>
        <taxon>Betaproteobacteria</taxon>
        <taxon>Neisseriales</taxon>
        <taxon>Chitinibacteraceae</taxon>
        <taxon>Iodobacter</taxon>
    </lineage>
</organism>
<comment type="caution">
    <text evidence="3">The sequence shown here is derived from an EMBL/GenBank/DDBJ whole genome shotgun (WGS) entry which is preliminary data.</text>
</comment>
<keyword evidence="1" id="KW-0812">Transmembrane</keyword>
<dbReference type="Gene3D" id="1.20.120.680">
    <property type="entry name" value="Formiminotetrahydrofolate cyclodeaminase monomer, up-and-down helical bundle"/>
    <property type="match status" value="1"/>
</dbReference>
<dbReference type="SUPFAM" id="SSF101262">
    <property type="entry name" value="Methenyltetrahydrofolate cyclohydrolase-like"/>
    <property type="match status" value="1"/>
</dbReference>
<sequence>MSAYILPDSLADLFETAASTDAVPGGGCVACVSAHMGIALLLKAIRITLKSKPELAVLQEAERRLLGYAAQCMDCAQQDAEAFFQFLAAYKLPVSTVAEQTLRLKSIEQAAVSATQLGITIAAMGNNVLQLCCEIKPDIKLSIVADIVAGAYLVSAMVAVAIENANANLSDIQAIYPDLKASVLKAQMQNQALLAALV</sequence>
<name>A0ABX0KLV1_9NEIS</name>